<accession>A0A8H3ISZ6</accession>
<keyword evidence="1" id="KW-0472">Membrane</keyword>
<feature type="transmembrane region" description="Helical" evidence="1">
    <location>
        <begin position="12"/>
        <end position="29"/>
    </location>
</feature>
<feature type="transmembrane region" description="Helical" evidence="1">
    <location>
        <begin position="74"/>
        <end position="93"/>
    </location>
</feature>
<reference evidence="2" key="1">
    <citation type="submission" date="2021-03" db="EMBL/GenBank/DDBJ databases">
        <authorList>
            <person name="Tagirdzhanova G."/>
        </authorList>
    </citation>
    <scope>NUCLEOTIDE SEQUENCE</scope>
</reference>
<keyword evidence="3" id="KW-1185">Reference proteome</keyword>
<dbReference type="EMBL" id="CAJPDQ010000043">
    <property type="protein sequence ID" value="CAF9932260.1"/>
    <property type="molecule type" value="Genomic_DNA"/>
</dbReference>
<evidence type="ECO:0000313" key="2">
    <source>
        <dbReference type="EMBL" id="CAF9932260.1"/>
    </source>
</evidence>
<keyword evidence="1" id="KW-1133">Transmembrane helix</keyword>
<evidence type="ECO:0000313" key="3">
    <source>
        <dbReference type="Proteomes" id="UP000664169"/>
    </source>
</evidence>
<dbReference type="AlphaFoldDB" id="A0A8H3ISZ6"/>
<sequence>MYAYLNLSVKESAYILLWAGALIGLNRLSEYWMTKRTKAMQYWPQLKYDALAVHFVFCGVHLRHGWLWLTVGSWFTGTIINLFILAAIPKANLIQALYPTDVPGLYLLIYIATSVSVVRTAISFLYQLFVPIIMELLIKWVMNIIGWRSSPIDLSGSIMKGFMNVLMYKMLATKCVLAGEDAVLTLEGHVKTSVDIVPAIDVIEVVLEIRNQTRIETEPTLAAVHE</sequence>
<organism evidence="2 3">
    <name type="scientific">Gomphillus americanus</name>
    <dbReference type="NCBI Taxonomy" id="1940652"/>
    <lineage>
        <taxon>Eukaryota</taxon>
        <taxon>Fungi</taxon>
        <taxon>Dikarya</taxon>
        <taxon>Ascomycota</taxon>
        <taxon>Pezizomycotina</taxon>
        <taxon>Lecanoromycetes</taxon>
        <taxon>OSLEUM clade</taxon>
        <taxon>Ostropomycetidae</taxon>
        <taxon>Ostropales</taxon>
        <taxon>Graphidaceae</taxon>
        <taxon>Gomphilloideae</taxon>
        <taxon>Gomphillus</taxon>
    </lineage>
</organism>
<dbReference type="Proteomes" id="UP000664169">
    <property type="component" value="Unassembled WGS sequence"/>
</dbReference>
<proteinExistence type="predicted"/>
<feature type="transmembrane region" description="Helical" evidence="1">
    <location>
        <begin position="105"/>
        <end position="122"/>
    </location>
</feature>
<gene>
    <name evidence="2" type="ORF">GOMPHAMPRED_006534</name>
</gene>
<comment type="caution">
    <text evidence="2">The sequence shown here is derived from an EMBL/GenBank/DDBJ whole genome shotgun (WGS) entry which is preliminary data.</text>
</comment>
<keyword evidence="1" id="KW-0812">Transmembrane</keyword>
<protein>
    <submittedName>
        <fullName evidence="2">Uncharacterized protein</fullName>
    </submittedName>
</protein>
<name>A0A8H3ISZ6_9LECA</name>
<evidence type="ECO:0000256" key="1">
    <source>
        <dbReference type="SAM" id="Phobius"/>
    </source>
</evidence>